<organism evidence="1 2">
    <name type="scientific">Gemmata massiliana</name>
    <dbReference type="NCBI Taxonomy" id="1210884"/>
    <lineage>
        <taxon>Bacteria</taxon>
        <taxon>Pseudomonadati</taxon>
        <taxon>Planctomycetota</taxon>
        <taxon>Planctomycetia</taxon>
        <taxon>Gemmatales</taxon>
        <taxon>Gemmataceae</taxon>
        <taxon>Gemmata</taxon>
    </lineage>
</organism>
<evidence type="ECO:0000313" key="2">
    <source>
        <dbReference type="Proteomes" id="UP000464178"/>
    </source>
</evidence>
<accession>A0A6P2CWQ0</accession>
<sequence>MPAQTQILTGIGAVLYKNSGSYASPTWGAQNIVRSVTPAFPWDFADAPSRATPIKIYGKVAVDLAIQVMMRADPADANFGQWVDAHWSRTATLDLLILNAKLATEGARGLRGEFLVSLSSEPQEIEGTIFATFDIKPTITTNGLPKSAVMGASSTPTFTDITV</sequence>
<dbReference type="AlphaFoldDB" id="A0A6P2CWQ0"/>
<keyword evidence="2" id="KW-1185">Reference proteome</keyword>
<dbReference type="Proteomes" id="UP000464178">
    <property type="component" value="Chromosome"/>
</dbReference>
<dbReference type="KEGG" id="gms:SOIL9_48980"/>
<reference evidence="1 2" key="1">
    <citation type="submission" date="2019-05" db="EMBL/GenBank/DDBJ databases">
        <authorList>
            <consortium name="Science for Life Laboratories"/>
        </authorList>
    </citation>
    <scope>NUCLEOTIDE SEQUENCE [LARGE SCALE GENOMIC DNA]</scope>
    <source>
        <strain evidence="1">Soil9</strain>
    </source>
</reference>
<dbReference type="RefSeq" id="WP_162667628.1">
    <property type="nucleotide sequence ID" value="NZ_LR593886.1"/>
</dbReference>
<name>A0A6P2CWQ0_9BACT</name>
<proteinExistence type="predicted"/>
<gene>
    <name evidence="1" type="ORF">SOIL9_48980</name>
</gene>
<evidence type="ECO:0000313" key="1">
    <source>
        <dbReference type="EMBL" id="VTR92816.1"/>
    </source>
</evidence>
<dbReference type="EMBL" id="LR593886">
    <property type="protein sequence ID" value="VTR92816.1"/>
    <property type="molecule type" value="Genomic_DNA"/>
</dbReference>
<protein>
    <submittedName>
        <fullName evidence="1">Uncharacterized protein</fullName>
    </submittedName>
</protein>